<dbReference type="Gene3D" id="3.30.70.360">
    <property type="match status" value="1"/>
</dbReference>
<feature type="binding site" evidence="2">
    <location>
        <position position="138"/>
    </location>
    <ligand>
        <name>Mn(2+)</name>
        <dbReference type="ChEBI" id="CHEBI:29035"/>
        <label>2</label>
    </ligand>
</feature>
<keyword evidence="1 4" id="KW-0378">Hydrolase</keyword>
<proteinExistence type="predicted"/>
<dbReference type="InterPro" id="IPR017439">
    <property type="entry name" value="Amidohydrolase"/>
</dbReference>
<evidence type="ECO:0000256" key="2">
    <source>
        <dbReference type="PIRSR" id="PIRSR005962-1"/>
    </source>
</evidence>
<protein>
    <submittedName>
        <fullName evidence="4">Amidohydrolase</fullName>
    </submittedName>
</protein>
<dbReference type="GO" id="GO:0050118">
    <property type="term" value="F:N-acetyldiaminopimelate deacetylase activity"/>
    <property type="evidence" value="ECO:0007669"/>
    <property type="project" value="UniProtKB-ARBA"/>
</dbReference>
<feature type="binding site" evidence="2">
    <location>
        <position position="102"/>
    </location>
    <ligand>
        <name>Mn(2+)</name>
        <dbReference type="ChEBI" id="CHEBI:29035"/>
        <label>2</label>
    </ligand>
</feature>
<name>A0A136Q2J2_9FIRM</name>
<keyword evidence="2" id="KW-0464">Manganese</keyword>
<dbReference type="OrthoDB" id="9776731at2"/>
<dbReference type="InterPro" id="IPR011650">
    <property type="entry name" value="Peptidase_M20_dimer"/>
</dbReference>
<dbReference type="NCBIfam" id="TIGR01891">
    <property type="entry name" value="amidohydrolases"/>
    <property type="match status" value="1"/>
</dbReference>
<feature type="binding site" evidence="2">
    <location>
        <position position="357"/>
    </location>
    <ligand>
        <name>Mn(2+)</name>
        <dbReference type="ChEBI" id="CHEBI:29035"/>
        <label>2</label>
    </ligand>
</feature>
<dbReference type="RefSeq" id="WP_066739934.1">
    <property type="nucleotide sequence ID" value="NZ_CABMOF010000001.1"/>
</dbReference>
<dbReference type="STRING" id="626937.HMPREF3293_02138"/>
<comment type="cofactor">
    <cofactor evidence="2">
        <name>Mn(2+)</name>
        <dbReference type="ChEBI" id="CHEBI:29035"/>
    </cofactor>
    <text evidence="2">The Mn(2+) ion enhances activity.</text>
</comment>
<organism evidence="4 5">
    <name type="scientific">Christensenella minuta</name>
    <dbReference type="NCBI Taxonomy" id="626937"/>
    <lineage>
        <taxon>Bacteria</taxon>
        <taxon>Bacillati</taxon>
        <taxon>Bacillota</taxon>
        <taxon>Clostridia</taxon>
        <taxon>Christensenellales</taxon>
        <taxon>Christensenellaceae</taxon>
        <taxon>Christensenella</taxon>
    </lineage>
</organism>
<dbReference type="PIRSF" id="PIRSF005962">
    <property type="entry name" value="Pept_M20D_amidohydro"/>
    <property type="match status" value="1"/>
</dbReference>
<feature type="domain" description="Peptidase M20 dimerisation" evidence="3">
    <location>
        <begin position="187"/>
        <end position="279"/>
    </location>
</feature>
<dbReference type="GO" id="GO:0046872">
    <property type="term" value="F:metal ion binding"/>
    <property type="evidence" value="ECO:0007669"/>
    <property type="project" value="UniProtKB-KW"/>
</dbReference>
<gene>
    <name evidence="4" type="ORF">HMPREF3293_02138</name>
</gene>
<dbReference type="SUPFAM" id="SSF55031">
    <property type="entry name" value="Bacterial exopeptidase dimerisation domain"/>
    <property type="match status" value="1"/>
</dbReference>
<feature type="binding site" evidence="2">
    <location>
        <position position="104"/>
    </location>
    <ligand>
        <name>Mn(2+)</name>
        <dbReference type="ChEBI" id="CHEBI:29035"/>
        <label>2</label>
    </ligand>
</feature>
<keyword evidence="2" id="KW-0479">Metal-binding</keyword>
<dbReference type="AlphaFoldDB" id="A0A136Q2J2"/>
<dbReference type="EMBL" id="LSZW01000063">
    <property type="protein sequence ID" value="KXK64893.1"/>
    <property type="molecule type" value="Genomic_DNA"/>
</dbReference>
<dbReference type="Pfam" id="PF01546">
    <property type="entry name" value="Peptidase_M20"/>
    <property type="match status" value="1"/>
</dbReference>
<comment type="caution">
    <text evidence="4">The sequence shown here is derived from an EMBL/GenBank/DDBJ whole genome shotgun (WGS) entry which is preliminary data.</text>
</comment>
<feature type="binding site" evidence="2">
    <location>
        <position position="164"/>
    </location>
    <ligand>
        <name>Mn(2+)</name>
        <dbReference type="ChEBI" id="CHEBI:29035"/>
        <label>2</label>
    </ligand>
</feature>
<evidence type="ECO:0000313" key="4">
    <source>
        <dbReference type="EMBL" id="KXK64893.1"/>
    </source>
</evidence>
<evidence type="ECO:0000256" key="1">
    <source>
        <dbReference type="ARBA" id="ARBA00022801"/>
    </source>
</evidence>
<evidence type="ECO:0000259" key="3">
    <source>
        <dbReference type="Pfam" id="PF07687"/>
    </source>
</evidence>
<dbReference type="InterPro" id="IPR002933">
    <property type="entry name" value="Peptidase_M20"/>
</dbReference>
<dbReference type="InterPro" id="IPR036264">
    <property type="entry name" value="Bact_exopeptidase_dim_dom"/>
</dbReference>
<dbReference type="SUPFAM" id="SSF53187">
    <property type="entry name" value="Zn-dependent exopeptidases"/>
    <property type="match status" value="1"/>
</dbReference>
<sequence>MMEIREAVKQQLNEAVRLRRDLHRIPGYSFDVAQTRDYLMDYLKALAPDELRICGNNGIKAVFRAQEPDKTVAVRADMDALRIPEKTGCSFASQNEGLMHACGHDGHMAIALVCAKLVGEARARINKNYVFLFQPAEETVGGAQPMIEDGALESPDVDEIYGIHLWPYLSFGTIGMKAGPIMAQMCDFLIDIRGRGSHGAKPQDGNDALVAAAQFIMGVQTIVSRSIDPYETAVVTIGRIEGGQAQNVICENVHLEGTMRAFEPKIMEMVKRRLRELLDGIGIMYGVKCGYHEPMSYPAVVNDEQLFEHAAVKFSKEEFRLARPFMMAEDFSNFQRAVPGLYSFIGVAGPQGAQPLHSAEFNFNEQALLNGVEYFLRVTDFE</sequence>
<keyword evidence="5" id="KW-1185">Reference proteome</keyword>
<dbReference type="KEGG" id="cmiu:B1H56_04595"/>
<dbReference type="Pfam" id="PF07687">
    <property type="entry name" value="M20_dimer"/>
    <property type="match status" value="1"/>
</dbReference>
<dbReference type="PANTHER" id="PTHR11014:SF98">
    <property type="entry name" value="N-ACETYLDIAMINOPIMELATE DEACETYLASE"/>
    <property type="match status" value="1"/>
</dbReference>
<dbReference type="CDD" id="cd03886">
    <property type="entry name" value="M20_Acy1"/>
    <property type="match status" value="1"/>
</dbReference>
<dbReference type="Gene3D" id="3.40.630.10">
    <property type="entry name" value="Zn peptidases"/>
    <property type="match status" value="1"/>
</dbReference>
<dbReference type="FunFam" id="3.30.70.360:FF:000001">
    <property type="entry name" value="N-acetyldiaminopimelate deacetylase"/>
    <property type="match status" value="1"/>
</dbReference>
<evidence type="ECO:0000313" key="5">
    <source>
        <dbReference type="Proteomes" id="UP000070366"/>
    </source>
</evidence>
<dbReference type="PANTHER" id="PTHR11014">
    <property type="entry name" value="PEPTIDASE M20 FAMILY MEMBER"/>
    <property type="match status" value="1"/>
</dbReference>
<dbReference type="PATRIC" id="fig|626937.4.peg.2110"/>
<reference evidence="4 5" key="1">
    <citation type="submission" date="2016-02" db="EMBL/GenBank/DDBJ databases">
        <authorList>
            <person name="Wen L."/>
            <person name="He K."/>
            <person name="Yang H."/>
        </authorList>
    </citation>
    <scope>NUCLEOTIDE SEQUENCE [LARGE SCALE GENOMIC DNA]</scope>
    <source>
        <strain evidence="4 5">DSM 22607</strain>
    </source>
</reference>
<dbReference type="Proteomes" id="UP000070366">
    <property type="component" value="Unassembled WGS sequence"/>
</dbReference>
<dbReference type="GO" id="GO:0019877">
    <property type="term" value="P:diaminopimelate biosynthetic process"/>
    <property type="evidence" value="ECO:0007669"/>
    <property type="project" value="TreeGrafter"/>
</dbReference>
<accession>A0A136Q2J2</accession>